<accession>A0AAD7NHU6</accession>
<proteinExistence type="predicted"/>
<keyword evidence="2" id="KW-1185">Reference proteome</keyword>
<name>A0AAD7NHU6_9AGAR</name>
<gene>
    <name evidence="1" type="ORF">B0H16DRAFT_1719779</name>
</gene>
<sequence>MSLEYPCYFLEIPHEILLRIFRNSLPPPWLLNSATRDILISNSIYSLDLTAKLSILAVCKDWYQVGTEILYEDVHLHRIGQLPAFVRALEGHAGLGDLVRRLDLSCMDSSDSDSGSCITVSEECTEASLSNEFYDGEDSGEIDRATVLEIFSRTIAGLN</sequence>
<reference evidence="1" key="1">
    <citation type="submission" date="2023-03" db="EMBL/GenBank/DDBJ databases">
        <title>Massive genome expansion in bonnet fungi (Mycena s.s.) driven by repeated elements and novel gene families across ecological guilds.</title>
        <authorList>
            <consortium name="Lawrence Berkeley National Laboratory"/>
            <person name="Harder C.B."/>
            <person name="Miyauchi S."/>
            <person name="Viragh M."/>
            <person name="Kuo A."/>
            <person name="Thoen E."/>
            <person name="Andreopoulos B."/>
            <person name="Lu D."/>
            <person name="Skrede I."/>
            <person name="Drula E."/>
            <person name="Henrissat B."/>
            <person name="Morin E."/>
            <person name="Kohler A."/>
            <person name="Barry K."/>
            <person name="LaButti K."/>
            <person name="Morin E."/>
            <person name="Salamov A."/>
            <person name="Lipzen A."/>
            <person name="Mereny Z."/>
            <person name="Hegedus B."/>
            <person name="Baldrian P."/>
            <person name="Stursova M."/>
            <person name="Weitz H."/>
            <person name="Taylor A."/>
            <person name="Grigoriev I.V."/>
            <person name="Nagy L.G."/>
            <person name="Martin F."/>
            <person name="Kauserud H."/>
        </authorList>
    </citation>
    <scope>NUCLEOTIDE SEQUENCE</scope>
    <source>
        <strain evidence="1">CBHHK182m</strain>
    </source>
</reference>
<evidence type="ECO:0000313" key="1">
    <source>
        <dbReference type="EMBL" id="KAJ7761085.1"/>
    </source>
</evidence>
<dbReference type="EMBL" id="JARKIB010000036">
    <property type="protein sequence ID" value="KAJ7761085.1"/>
    <property type="molecule type" value="Genomic_DNA"/>
</dbReference>
<organism evidence="1 2">
    <name type="scientific">Mycena metata</name>
    <dbReference type="NCBI Taxonomy" id="1033252"/>
    <lineage>
        <taxon>Eukaryota</taxon>
        <taxon>Fungi</taxon>
        <taxon>Dikarya</taxon>
        <taxon>Basidiomycota</taxon>
        <taxon>Agaricomycotina</taxon>
        <taxon>Agaricomycetes</taxon>
        <taxon>Agaricomycetidae</taxon>
        <taxon>Agaricales</taxon>
        <taxon>Marasmiineae</taxon>
        <taxon>Mycenaceae</taxon>
        <taxon>Mycena</taxon>
    </lineage>
</organism>
<dbReference type="AlphaFoldDB" id="A0AAD7NHU6"/>
<protein>
    <recommendedName>
        <fullName evidence="3">F-box domain-containing protein</fullName>
    </recommendedName>
</protein>
<comment type="caution">
    <text evidence="1">The sequence shown here is derived from an EMBL/GenBank/DDBJ whole genome shotgun (WGS) entry which is preliminary data.</text>
</comment>
<evidence type="ECO:0000313" key="2">
    <source>
        <dbReference type="Proteomes" id="UP001215598"/>
    </source>
</evidence>
<dbReference type="Proteomes" id="UP001215598">
    <property type="component" value="Unassembled WGS sequence"/>
</dbReference>
<evidence type="ECO:0008006" key="3">
    <source>
        <dbReference type="Google" id="ProtNLM"/>
    </source>
</evidence>